<dbReference type="InterPro" id="IPR001584">
    <property type="entry name" value="Integrase_cat-core"/>
</dbReference>
<dbReference type="PROSITE" id="PS50994">
    <property type="entry name" value="INTEGRASE"/>
    <property type="match status" value="1"/>
</dbReference>
<accession>A0A0D2PEP9</accession>
<dbReference type="Pfam" id="PF17921">
    <property type="entry name" value="Integrase_H2C2"/>
    <property type="match status" value="1"/>
</dbReference>
<dbReference type="OMA" id="MIATRAI"/>
<evidence type="ECO:0000313" key="3">
    <source>
        <dbReference type="EMBL" id="KJA18650.1"/>
    </source>
</evidence>
<dbReference type="Proteomes" id="UP000054270">
    <property type="component" value="Unassembled WGS sequence"/>
</dbReference>
<dbReference type="Gene3D" id="3.30.420.10">
    <property type="entry name" value="Ribonuclease H-like superfamily/Ribonuclease H"/>
    <property type="match status" value="1"/>
</dbReference>
<evidence type="ECO:0000313" key="4">
    <source>
        <dbReference type="Proteomes" id="UP000054270"/>
    </source>
</evidence>
<feature type="domain" description="Integrase catalytic" evidence="2">
    <location>
        <begin position="76"/>
        <end position="166"/>
    </location>
</feature>
<dbReference type="InterPro" id="IPR041588">
    <property type="entry name" value="Integrase_H2C2"/>
</dbReference>
<evidence type="ECO:0000259" key="2">
    <source>
        <dbReference type="PROSITE" id="PS50994"/>
    </source>
</evidence>
<dbReference type="EMBL" id="KN817586">
    <property type="protein sequence ID" value="KJA18650.1"/>
    <property type="molecule type" value="Genomic_DNA"/>
</dbReference>
<dbReference type="PANTHER" id="PTHR37984:SF5">
    <property type="entry name" value="PROTEIN NYNRIN-LIKE"/>
    <property type="match status" value="1"/>
</dbReference>
<gene>
    <name evidence="3" type="ORF">HYPSUDRAFT_111329</name>
</gene>
<dbReference type="Gene3D" id="1.10.340.70">
    <property type="match status" value="1"/>
</dbReference>
<reference evidence="4" key="1">
    <citation type="submission" date="2014-04" db="EMBL/GenBank/DDBJ databases">
        <title>Evolutionary Origins and Diversification of the Mycorrhizal Mutualists.</title>
        <authorList>
            <consortium name="DOE Joint Genome Institute"/>
            <consortium name="Mycorrhizal Genomics Consortium"/>
            <person name="Kohler A."/>
            <person name="Kuo A."/>
            <person name="Nagy L.G."/>
            <person name="Floudas D."/>
            <person name="Copeland A."/>
            <person name="Barry K.W."/>
            <person name="Cichocki N."/>
            <person name="Veneault-Fourrey C."/>
            <person name="LaButti K."/>
            <person name="Lindquist E.A."/>
            <person name="Lipzen A."/>
            <person name="Lundell T."/>
            <person name="Morin E."/>
            <person name="Murat C."/>
            <person name="Riley R."/>
            <person name="Ohm R."/>
            <person name="Sun H."/>
            <person name="Tunlid A."/>
            <person name="Henrissat B."/>
            <person name="Grigoriev I.V."/>
            <person name="Hibbett D.S."/>
            <person name="Martin F."/>
        </authorList>
    </citation>
    <scope>NUCLEOTIDE SEQUENCE [LARGE SCALE GENOMIC DNA]</scope>
    <source>
        <strain evidence="4">FD-334 SS-4</strain>
    </source>
</reference>
<keyword evidence="4" id="KW-1185">Reference proteome</keyword>
<dbReference type="InterPro" id="IPR012337">
    <property type="entry name" value="RNaseH-like_sf"/>
</dbReference>
<dbReference type="STRING" id="945553.A0A0D2PEP9"/>
<feature type="non-terminal residue" evidence="3">
    <location>
        <position position="321"/>
    </location>
</feature>
<protein>
    <recommendedName>
        <fullName evidence="2">Integrase catalytic domain-containing protein</fullName>
    </recommendedName>
</protein>
<dbReference type="GO" id="GO:0005634">
    <property type="term" value="C:nucleus"/>
    <property type="evidence" value="ECO:0007669"/>
    <property type="project" value="UniProtKB-ARBA"/>
</dbReference>
<dbReference type="InterPro" id="IPR050951">
    <property type="entry name" value="Retrovirus_Pol_polyprotein"/>
</dbReference>
<keyword evidence="1" id="KW-0694">RNA-binding</keyword>
<dbReference type="GO" id="GO:0015074">
    <property type="term" value="P:DNA integration"/>
    <property type="evidence" value="ECO:0007669"/>
    <property type="project" value="InterPro"/>
</dbReference>
<dbReference type="SUPFAM" id="SSF53098">
    <property type="entry name" value="Ribonuclease H-like"/>
    <property type="match status" value="1"/>
</dbReference>
<organism evidence="3 4">
    <name type="scientific">Hypholoma sublateritium (strain FD-334 SS-4)</name>
    <dbReference type="NCBI Taxonomy" id="945553"/>
    <lineage>
        <taxon>Eukaryota</taxon>
        <taxon>Fungi</taxon>
        <taxon>Dikarya</taxon>
        <taxon>Basidiomycota</taxon>
        <taxon>Agaricomycotina</taxon>
        <taxon>Agaricomycetes</taxon>
        <taxon>Agaricomycetidae</taxon>
        <taxon>Agaricales</taxon>
        <taxon>Agaricineae</taxon>
        <taxon>Strophariaceae</taxon>
        <taxon>Hypholoma</taxon>
    </lineage>
</organism>
<dbReference type="OrthoDB" id="446925at2759"/>
<dbReference type="InterPro" id="IPR036397">
    <property type="entry name" value="RNaseH_sf"/>
</dbReference>
<evidence type="ECO:0000256" key="1">
    <source>
        <dbReference type="ARBA" id="ARBA00022884"/>
    </source>
</evidence>
<name>A0A0D2PEP9_HYPSF</name>
<dbReference type="GO" id="GO:0003723">
    <property type="term" value="F:RNA binding"/>
    <property type="evidence" value="ECO:0007669"/>
    <property type="project" value="UniProtKB-KW"/>
</dbReference>
<feature type="non-terminal residue" evidence="3">
    <location>
        <position position="1"/>
    </location>
</feature>
<dbReference type="AlphaFoldDB" id="A0A0D2PEP9"/>
<sequence length="321" mass="36875">HADLGHKGIFTVRLRLLERFWWPSLDADVKWFIRTCHECQLRLTQRVSIPPTVPPPMPLFRKWYIDTFLMPASREIVTDNAPQYIAAVNILVKRYHIHHIRISPYNSKAQGPIERRHYDVRESILKATDGKPDEWPDVFESVFWSERVSIQKSTGMSPYHIAHGLEAVLPFDLAEGTYLAPVFSARISTEEMIATRAIMLQKRPQDLARVHEQVLKARWAAVRQFEKTHASSIVDFNFQPGSLVLVRNSRADKDLSKHRPRYLGPMFVVRRTTGGSYILAELDGSVSRLRYAASRLLPYAPRNLKAVPVTSITDLSPDELE</sequence>
<proteinExistence type="predicted"/>
<dbReference type="PANTHER" id="PTHR37984">
    <property type="entry name" value="PROTEIN CBG26694"/>
    <property type="match status" value="1"/>
</dbReference>